<keyword evidence="1" id="KW-0805">Transcription regulation</keyword>
<evidence type="ECO:0000259" key="4">
    <source>
        <dbReference type="PROSITE" id="PS01124"/>
    </source>
</evidence>
<evidence type="ECO:0000313" key="6">
    <source>
        <dbReference type="Proteomes" id="UP001597560"/>
    </source>
</evidence>
<proteinExistence type="predicted"/>
<dbReference type="Pfam" id="PF12833">
    <property type="entry name" value="HTH_18"/>
    <property type="match status" value="1"/>
</dbReference>
<dbReference type="SMART" id="SM00342">
    <property type="entry name" value="HTH_ARAC"/>
    <property type="match status" value="1"/>
</dbReference>
<dbReference type="InterPro" id="IPR018060">
    <property type="entry name" value="HTH_AraC"/>
</dbReference>
<keyword evidence="6" id="KW-1185">Reference proteome</keyword>
<evidence type="ECO:0000256" key="2">
    <source>
        <dbReference type="ARBA" id="ARBA00023125"/>
    </source>
</evidence>
<dbReference type="PANTHER" id="PTHR43280">
    <property type="entry name" value="ARAC-FAMILY TRANSCRIPTIONAL REGULATOR"/>
    <property type="match status" value="1"/>
</dbReference>
<comment type="caution">
    <text evidence="5">The sequence shown here is derived from an EMBL/GenBank/DDBJ whole genome shotgun (WGS) entry which is preliminary data.</text>
</comment>
<organism evidence="5 6">
    <name type="scientific">Olivibacter jilunii</name>
    <dbReference type="NCBI Taxonomy" id="985016"/>
    <lineage>
        <taxon>Bacteria</taxon>
        <taxon>Pseudomonadati</taxon>
        <taxon>Bacteroidota</taxon>
        <taxon>Sphingobacteriia</taxon>
        <taxon>Sphingobacteriales</taxon>
        <taxon>Sphingobacteriaceae</taxon>
        <taxon>Olivibacter</taxon>
    </lineage>
</organism>
<feature type="domain" description="HTH araC/xylS-type" evidence="4">
    <location>
        <begin position="197"/>
        <end position="302"/>
    </location>
</feature>
<evidence type="ECO:0000256" key="1">
    <source>
        <dbReference type="ARBA" id="ARBA00023015"/>
    </source>
</evidence>
<dbReference type="InterPro" id="IPR020449">
    <property type="entry name" value="Tscrpt_reg_AraC-type_HTH"/>
</dbReference>
<dbReference type="RefSeq" id="WP_013667574.1">
    <property type="nucleotide sequence ID" value="NZ_JAHVDN010000001.1"/>
</dbReference>
<evidence type="ECO:0000256" key="3">
    <source>
        <dbReference type="ARBA" id="ARBA00023163"/>
    </source>
</evidence>
<protein>
    <submittedName>
        <fullName evidence="5">Helix-turn-helix domain-containing protein</fullName>
    </submittedName>
</protein>
<dbReference type="PRINTS" id="PR00032">
    <property type="entry name" value="HTHARAC"/>
</dbReference>
<gene>
    <name evidence="5" type="ORF">ACFS6J_11545</name>
</gene>
<dbReference type="Proteomes" id="UP001597560">
    <property type="component" value="Unassembled WGS sequence"/>
</dbReference>
<keyword evidence="2" id="KW-0238">DNA-binding</keyword>
<accession>A0ABW6AYX9</accession>
<evidence type="ECO:0000313" key="5">
    <source>
        <dbReference type="EMBL" id="MFD2962423.1"/>
    </source>
</evidence>
<dbReference type="PROSITE" id="PS01124">
    <property type="entry name" value="HTH_ARAC_FAMILY_2"/>
    <property type="match status" value="1"/>
</dbReference>
<dbReference type="SUPFAM" id="SSF46689">
    <property type="entry name" value="Homeodomain-like"/>
    <property type="match status" value="1"/>
</dbReference>
<dbReference type="Gene3D" id="1.10.10.60">
    <property type="entry name" value="Homeodomain-like"/>
    <property type="match status" value="1"/>
</dbReference>
<dbReference type="InterPro" id="IPR009057">
    <property type="entry name" value="Homeodomain-like_sf"/>
</dbReference>
<reference evidence="6" key="1">
    <citation type="journal article" date="2019" name="Int. J. Syst. Evol. Microbiol.">
        <title>The Global Catalogue of Microorganisms (GCM) 10K type strain sequencing project: providing services to taxonomists for standard genome sequencing and annotation.</title>
        <authorList>
            <consortium name="The Broad Institute Genomics Platform"/>
            <consortium name="The Broad Institute Genome Sequencing Center for Infectious Disease"/>
            <person name="Wu L."/>
            <person name="Ma J."/>
        </authorList>
    </citation>
    <scope>NUCLEOTIDE SEQUENCE [LARGE SCALE GENOMIC DNA]</scope>
    <source>
        <strain evidence="6">KCTC 23098</strain>
    </source>
</reference>
<dbReference type="PANTHER" id="PTHR43280:SF32">
    <property type="entry name" value="TRANSCRIPTIONAL REGULATORY PROTEIN"/>
    <property type="match status" value="1"/>
</dbReference>
<sequence>MSVPRRIKSISEFHKLRNLPEPEHPLVSVVDYRLIQHDSSYDWDSLILDFYSISLKRTSNAKIRYGQQVYDFDEGVLFFMAPNQVFSITKSSDAAMQHAGWLLLFHPDFLWNTSLAKAIKKYDFFDYAVNEALFLSAKEESTLNGIIQNIEQEYQTNIDKFSQPIIISQIETLLNYADRFYQRQFITRQVSNHQILDRLERLLADYFDDGDLMHKGLPTVKYISDSLHVSPTYLRNLLQLLTGQSTQWHIHHKVIEIAKEQLSTTDRSVSEIAYNLGFEHPQSFSKLFKSKTNLTPLAFRASFNGWS</sequence>
<name>A0ABW6AYX9_9SPHI</name>
<dbReference type="EMBL" id="JBHUPA010000007">
    <property type="protein sequence ID" value="MFD2962423.1"/>
    <property type="molecule type" value="Genomic_DNA"/>
</dbReference>
<keyword evidence="3" id="KW-0804">Transcription</keyword>